<evidence type="ECO:0000256" key="2">
    <source>
        <dbReference type="ARBA" id="ARBA00022630"/>
    </source>
</evidence>
<dbReference type="Gene3D" id="2.40.30.10">
    <property type="entry name" value="Translation factors"/>
    <property type="match status" value="1"/>
</dbReference>
<feature type="binding site" evidence="6">
    <location>
        <position position="134"/>
    </location>
    <ligand>
        <name>FAD</name>
        <dbReference type="ChEBI" id="CHEBI:57692"/>
    </ligand>
</feature>
<feature type="binding site" evidence="6">
    <location>
        <position position="207"/>
    </location>
    <ligand>
        <name>FAD</name>
        <dbReference type="ChEBI" id="CHEBI:57692"/>
    </ligand>
</feature>
<dbReference type="InterPro" id="IPR001709">
    <property type="entry name" value="Flavoprot_Pyr_Nucl_cyt_Rdtase"/>
</dbReference>
<gene>
    <name evidence="10" type="ORF">PPERSA_08247</name>
</gene>
<comment type="caution">
    <text evidence="10">The sequence shown here is derived from an EMBL/GenBank/DDBJ whole genome shotgun (WGS) entry which is preliminary data.</text>
</comment>
<sequence length="320" mass="35567">MSPDNIQSIDELVHQNKYVLVGLGIVVGAIVFALTQIKGKKTFNPFQGSALQQVGKGKKLNCPLIRKDKLSHDTYRFVFKLPKEDQTLGIDVGQHIAIVANIPTKDHIDGEVISRKYTPVSAVTQKGTFDLVIKVYRKNVHPRFPDGGVMSQWMETLKVGDSIDITGPTGRLVYKGMGTSIITNFGEKPKKVNFKRLFLVGGGTGITPLYQVLQAIAACTDDKTKVYMLYGNKTEDDILIKEELEAQKSAGNLNLSYTLDIPPENWTGYKGFITQDMLKQAFPEFDKSTLICTCGPGPMNSLVTKLFKEQGYSDEQMFQF</sequence>
<dbReference type="CDD" id="cd06183">
    <property type="entry name" value="cyt_b5_reduct_like"/>
    <property type="match status" value="1"/>
</dbReference>
<evidence type="ECO:0000256" key="3">
    <source>
        <dbReference type="ARBA" id="ARBA00022827"/>
    </source>
</evidence>
<dbReference type="AlphaFoldDB" id="A0A0V0QGB1"/>
<keyword evidence="2 6" id="KW-0285">Flavoprotein</keyword>
<dbReference type="Pfam" id="PF00970">
    <property type="entry name" value="FAD_binding_6"/>
    <property type="match status" value="1"/>
</dbReference>
<evidence type="ECO:0000256" key="4">
    <source>
        <dbReference type="ARBA" id="ARBA00023002"/>
    </source>
</evidence>
<keyword evidence="4 7" id="KW-0560">Oxidoreductase</keyword>
<dbReference type="InterPro" id="IPR017938">
    <property type="entry name" value="Riboflavin_synthase-like_b-brl"/>
</dbReference>
<dbReference type="GO" id="GO:0071949">
    <property type="term" value="F:FAD binding"/>
    <property type="evidence" value="ECO:0007669"/>
    <property type="project" value="TreeGrafter"/>
</dbReference>
<feature type="binding site" evidence="6">
    <location>
        <position position="115"/>
    </location>
    <ligand>
        <name>FAD</name>
        <dbReference type="ChEBI" id="CHEBI:57692"/>
    </ligand>
</feature>
<feature type="binding site" evidence="6">
    <location>
        <position position="151"/>
    </location>
    <ligand>
        <name>FAD</name>
        <dbReference type="ChEBI" id="CHEBI:57692"/>
    </ligand>
</feature>
<dbReference type="OMA" id="VQIFMCG"/>
<dbReference type="EMBL" id="LDAU01000176">
    <property type="protein sequence ID" value="KRX01146.1"/>
    <property type="molecule type" value="Genomic_DNA"/>
</dbReference>
<dbReference type="PANTHER" id="PTHR19370">
    <property type="entry name" value="NADH-CYTOCHROME B5 REDUCTASE"/>
    <property type="match status" value="1"/>
</dbReference>
<dbReference type="Pfam" id="PF00175">
    <property type="entry name" value="NAD_binding_1"/>
    <property type="match status" value="1"/>
</dbReference>
<organism evidence="10 11">
    <name type="scientific">Pseudocohnilembus persalinus</name>
    <name type="common">Ciliate</name>
    <dbReference type="NCBI Taxonomy" id="266149"/>
    <lineage>
        <taxon>Eukaryota</taxon>
        <taxon>Sar</taxon>
        <taxon>Alveolata</taxon>
        <taxon>Ciliophora</taxon>
        <taxon>Intramacronucleata</taxon>
        <taxon>Oligohymenophorea</taxon>
        <taxon>Scuticociliatia</taxon>
        <taxon>Philasterida</taxon>
        <taxon>Pseudocohnilembidae</taxon>
        <taxon>Pseudocohnilembus</taxon>
    </lineage>
</organism>
<dbReference type="InterPro" id="IPR001834">
    <property type="entry name" value="CBR-like"/>
</dbReference>
<name>A0A0V0QGB1_PSEPJ</name>
<dbReference type="Gene3D" id="3.40.50.80">
    <property type="entry name" value="Nucleotide-binding domain of ferredoxin-NADP reductase (FNR) module"/>
    <property type="match status" value="1"/>
</dbReference>
<feature type="binding site" evidence="6">
    <location>
        <position position="117"/>
    </location>
    <ligand>
        <name>FAD</name>
        <dbReference type="ChEBI" id="CHEBI:57692"/>
    </ligand>
</feature>
<comment type="cofactor">
    <cofactor evidence="1 6 7">
        <name>FAD</name>
        <dbReference type="ChEBI" id="CHEBI:57692"/>
    </cofactor>
</comment>
<proteinExistence type="inferred from homology"/>
<protein>
    <recommendedName>
        <fullName evidence="7">NADH-cytochrome b5 reductase</fullName>
        <ecNumber evidence="7">1.6.2.2</ecNumber>
    </recommendedName>
</protein>
<keyword evidence="8" id="KW-1133">Transmembrane helix</keyword>
<reference evidence="10 11" key="1">
    <citation type="journal article" date="2015" name="Sci. Rep.">
        <title>Genome of the facultative scuticociliatosis pathogen Pseudocohnilembus persalinus provides insight into its virulence through horizontal gene transfer.</title>
        <authorList>
            <person name="Xiong J."/>
            <person name="Wang G."/>
            <person name="Cheng J."/>
            <person name="Tian M."/>
            <person name="Pan X."/>
            <person name="Warren A."/>
            <person name="Jiang C."/>
            <person name="Yuan D."/>
            <person name="Miao W."/>
        </authorList>
    </citation>
    <scope>NUCLEOTIDE SEQUENCE [LARGE SCALE GENOMIC DNA]</scope>
    <source>
        <strain evidence="10">36N120E</strain>
    </source>
</reference>
<evidence type="ECO:0000256" key="5">
    <source>
        <dbReference type="ARBA" id="ARBA00023027"/>
    </source>
</evidence>
<dbReference type="InterPro" id="IPR017927">
    <property type="entry name" value="FAD-bd_FR_type"/>
</dbReference>
<dbReference type="PRINTS" id="PR00406">
    <property type="entry name" value="CYTB5RDTASE"/>
</dbReference>
<dbReference type="PANTHER" id="PTHR19370:SF185">
    <property type="entry name" value="NADH-CYTOCHROME B5 REDUCTASE"/>
    <property type="match status" value="1"/>
</dbReference>
<evidence type="ECO:0000256" key="1">
    <source>
        <dbReference type="ARBA" id="ARBA00001974"/>
    </source>
</evidence>
<evidence type="ECO:0000256" key="8">
    <source>
        <dbReference type="SAM" id="Phobius"/>
    </source>
</evidence>
<dbReference type="OrthoDB" id="432685at2759"/>
<dbReference type="SUPFAM" id="SSF52343">
    <property type="entry name" value="Ferredoxin reductase-like, C-terminal NADP-linked domain"/>
    <property type="match status" value="1"/>
</dbReference>
<dbReference type="SUPFAM" id="SSF63380">
    <property type="entry name" value="Riboflavin synthase domain-like"/>
    <property type="match status" value="1"/>
</dbReference>
<evidence type="ECO:0000259" key="9">
    <source>
        <dbReference type="PROSITE" id="PS51384"/>
    </source>
</evidence>
<dbReference type="GO" id="GO:0090524">
    <property type="term" value="F:cytochrome-b5 reductase activity, acting on NADH"/>
    <property type="evidence" value="ECO:0007669"/>
    <property type="project" value="UniProtKB-EC"/>
</dbReference>
<feature type="binding site" evidence="6">
    <location>
        <position position="132"/>
    </location>
    <ligand>
        <name>FAD</name>
        <dbReference type="ChEBI" id="CHEBI:57692"/>
    </ligand>
</feature>
<evidence type="ECO:0000256" key="7">
    <source>
        <dbReference type="RuleBase" id="RU361226"/>
    </source>
</evidence>
<feature type="domain" description="FAD-binding FR-type" evidence="9">
    <location>
        <begin position="57"/>
        <end position="175"/>
    </location>
</feature>
<keyword evidence="8" id="KW-0472">Membrane</keyword>
<dbReference type="FunCoup" id="A0A0V0QGB1">
    <property type="interactions" value="111"/>
</dbReference>
<dbReference type="InParanoid" id="A0A0V0QGB1"/>
<dbReference type="InterPro" id="IPR039261">
    <property type="entry name" value="FNR_nucleotide-bd"/>
</dbReference>
<evidence type="ECO:0000313" key="10">
    <source>
        <dbReference type="EMBL" id="KRX01146.1"/>
    </source>
</evidence>
<dbReference type="Proteomes" id="UP000054937">
    <property type="component" value="Unassembled WGS sequence"/>
</dbReference>
<comment type="similarity">
    <text evidence="7">Belongs to the flavoprotein pyridine nucleotide cytochrome reductase family.</text>
</comment>
<dbReference type="InterPro" id="IPR001433">
    <property type="entry name" value="OxRdtase_FAD/NAD-bd"/>
</dbReference>
<dbReference type="InterPro" id="IPR008333">
    <property type="entry name" value="Cbr1-like_FAD-bd_dom"/>
</dbReference>
<dbReference type="PRINTS" id="PR00371">
    <property type="entry name" value="FPNCR"/>
</dbReference>
<comment type="catalytic activity">
    <reaction evidence="7">
        <text>2 Fe(III)-[cytochrome b5] + NADH = 2 Fe(II)-[cytochrome b5] + NAD(+) + H(+)</text>
        <dbReference type="Rhea" id="RHEA:46680"/>
        <dbReference type="Rhea" id="RHEA-COMP:10438"/>
        <dbReference type="Rhea" id="RHEA-COMP:10439"/>
        <dbReference type="ChEBI" id="CHEBI:15378"/>
        <dbReference type="ChEBI" id="CHEBI:29033"/>
        <dbReference type="ChEBI" id="CHEBI:29034"/>
        <dbReference type="ChEBI" id="CHEBI:57540"/>
        <dbReference type="ChEBI" id="CHEBI:57945"/>
        <dbReference type="EC" id="1.6.2.2"/>
    </reaction>
</comment>
<dbReference type="FunFam" id="2.40.30.10:FF:000021">
    <property type="entry name" value="NADH-cytochrome b5 reductase"/>
    <property type="match status" value="1"/>
</dbReference>
<keyword evidence="3 6" id="KW-0274">FAD</keyword>
<keyword evidence="8" id="KW-0812">Transmembrane</keyword>
<dbReference type="EC" id="1.6.2.2" evidence="7"/>
<keyword evidence="5 7" id="KW-0520">NAD</keyword>
<evidence type="ECO:0000313" key="11">
    <source>
        <dbReference type="Proteomes" id="UP000054937"/>
    </source>
</evidence>
<evidence type="ECO:0000256" key="6">
    <source>
        <dbReference type="PIRSR" id="PIRSR601834-1"/>
    </source>
</evidence>
<accession>A0A0V0QGB1</accession>
<keyword evidence="11" id="KW-1185">Reference proteome</keyword>
<dbReference type="PROSITE" id="PS51384">
    <property type="entry name" value="FAD_FR"/>
    <property type="match status" value="1"/>
</dbReference>
<feature type="transmembrane region" description="Helical" evidence="8">
    <location>
        <begin position="18"/>
        <end position="37"/>
    </location>
</feature>
<feature type="binding site" evidence="6">
    <location>
        <position position="150"/>
    </location>
    <ligand>
        <name>FAD</name>
        <dbReference type="ChEBI" id="CHEBI:57692"/>
    </ligand>
</feature>